<proteinExistence type="predicted"/>
<dbReference type="Pfam" id="PF10743">
    <property type="entry name" value="Phage_Cox"/>
    <property type="match status" value="1"/>
</dbReference>
<dbReference type="OMA" id="KLPLIEW"/>
<dbReference type="Proteomes" id="UP000792865">
    <property type="component" value="Chromosome"/>
</dbReference>
<gene>
    <name evidence="1" type="ORF">CJJ18_07490</name>
</gene>
<accession>A0AAC9VN08</accession>
<dbReference type="EMBL" id="CP022932">
    <property type="protein sequence ID" value="ASV33857.1"/>
    <property type="molecule type" value="Genomic_DNA"/>
</dbReference>
<dbReference type="Gene3D" id="6.10.200.10">
    <property type="entry name" value="Regulatory phage protein Cox"/>
    <property type="match status" value="1"/>
</dbReference>
<dbReference type="InterPro" id="IPR038147">
    <property type="entry name" value="Cox_sf"/>
</dbReference>
<sequence>MIKSDYTGQYPVEAVTIEKFAELIGKPETAVRKMITNNKLPVVELTDPEAAAARVGERWVVISEFNCIVREAYFNRPAKERGAWLKWLGL</sequence>
<reference evidence="1" key="1">
    <citation type="submission" date="2017-08" db="EMBL/GenBank/DDBJ databases">
        <title>Genome sequence of Candidatus Hamiltonella defensa from Acyrthosiphon pisum strain MI47.</title>
        <authorList>
            <person name="Patel V.A."/>
            <person name="Chevignon G."/>
            <person name="Russell J.A."/>
            <person name="Oliver K.M."/>
        </authorList>
    </citation>
    <scope>NUCLEOTIDE SEQUENCE</scope>
    <source>
        <strain evidence="1">MI47</strain>
    </source>
</reference>
<organism evidence="1 2">
    <name type="scientific">Candidatus Williamhamiltonella defendens</name>
    <dbReference type="NCBI Taxonomy" id="138072"/>
    <lineage>
        <taxon>Bacteria</taxon>
        <taxon>Pseudomonadati</taxon>
        <taxon>Pseudomonadota</taxon>
        <taxon>Gammaproteobacteria</taxon>
        <taxon>Enterobacterales</taxon>
        <taxon>Enterobacteriaceae</taxon>
        <taxon>aphid secondary symbionts</taxon>
        <taxon>Candidatus Williamhamiltonella</taxon>
    </lineage>
</organism>
<dbReference type="RefSeq" id="WP_015873444.1">
    <property type="nucleotide sequence ID" value="NZ_CAWNYN010000001.1"/>
</dbReference>
<name>A0AAC9VN08_9ENTR</name>
<protein>
    <submittedName>
        <fullName evidence="1">Uncharacterized protein</fullName>
    </submittedName>
</protein>
<dbReference type="AlphaFoldDB" id="A0AAC9VN08"/>
<dbReference type="GeneID" id="66260737"/>
<evidence type="ECO:0000313" key="2">
    <source>
        <dbReference type="Proteomes" id="UP000792865"/>
    </source>
</evidence>
<evidence type="ECO:0000313" key="1">
    <source>
        <dbReference type="EMBL" id="ASV33857.1"/>
    </source>
</evidence>
<dbReference type="InterPro" id="IPR019679">
    <property type="entry name" value="Phage_P2_Cox"/>
</dbReference>